<accession>A0ABV8KY61</accession>
<dbReference type="Proteomes" id="UP001595767">
    <property type="component" value="Unassembled WGS sequence"/>
</dbReference>
<keyword evidence="3" id="KW-1185">Reference proteome</keyword>
<gene>
    <name evidence="2" type="ORF">ACFOW8_01115</name>
</gene>
<protein>
    <submittedName>
        <fullName evidence="2">Uncharacterized protein</fullName>
    </submittedName>
</protein>
<feature type="chain" id="PRO_5046359469" evidence="1">
    <location>
        <begin position="26"/>
        <end position="82"/>
    </location>
</feature>
<reference evidence="3" key="1">
    <citation type="journal article" date="2019" name="Int. J. Syst. Evol. Microbiol.">
        <title>The Global Catalogue of Microorganisms (GCM) 10K type strain sequencing project: providing services to taxonomists for standard genome sequencing and annotation.</title>
        <authorList>
            <consortium name="The Broad Institute Genomics Platform"/>
            <consortium name="The Broad Institute Genome Sequencing Center for Infectious Disease"/>
            <person name="Wu L."/>
            <person name="Ma J."/>
        </authorList>
    </citation>
    <scope>NUCLEOTIDE SEQUENCE [LARGE SCALE GENOMIC DNA]</scope>
    <source>
        <strain evidence="3">CGMCC 4.7204</strain>
    </source>
</reference>
<keyword evidence="1" id="KW-0732">Signal</keyword>
<dbReference type="EMBL" id="JBHSBA010000002">
    <property type="protein sequence ID" value="MFC4123521.1"/>
    <property type="molecule type" value="Genomic_DNA"/>
</dbReference>
<evidence type="ECO:0000256" key="1">
    <source>
        <dbReference type="SAM" id="SignalP"/>
    </source>
</evidence>
<evidence type="ECO:0000313" key="2">
    <source>
        <dbReference type="EMBL" id="MFC4123521.1"/>
    </source>
</evidence>
<sequence>MIRRFTAVALVGLAVSVGSLGTANAWWRNEVAGPMPTQGSCNDLRQATYDQAANNALQEFFAGECYPTGEGWSFRFRYWVPD</sequence>
<evidence type="ECO:0000313" key="3">
    <source>
        <dbReference type="Proteomes" id="UP001595767"/>
    </source>
</evidence>
<feature type="signal peptide" evidence="1">
    <location>
        <begin position="1"/>
        <end position="25"/>
    </location>
</feature>
<proteinExistence type="predicted"/>
<dbReference type="RefSeq" id="WP_378543993.1">
    <property type="nucleotide sequence ID" value="NZ_JBHSBA010000002.1"/>
</dbReference>
<organism evidence="2 3">
    <name type="scientific">Nocardia rhizosphaerae</name>
    <dbReference type="NCBI Taxonomy" id="1691571"/>
    <lineage>
        <taxon>Bacteria</taxon>
        <taxon>Bacillati</taxon>
        <taxon>Actinomycetota</taxon>
        <taxon>Actinomycetes</taxon>
        <taxon>Mycobacteriales</taxon>
        <taxon>Nocardiaceae</taxon>
        <taxon>Nocardia</taxon>
    </lineage>
</organism>
<comment type="caution">
    <text evidence="2">The sequence shown here is derived from an EMBL/GenBank/DDBJ whole genome shotgun (WGS) entry which is preliminary data.</text>
</comment>
<name>A0ABV8KY61_9NOCA</name>